<protein>
    <submittedName>
        <fullName evidence="1">Uncharacterized protein</fullName>
    </submittedName>
</protein>
<dbReference type="EMBL" id="CP003989">
    <property type="protein sequence ID" value="AGA35156.1"/>
    <property type="molecule type" value="Genomic_DNA"/>
</dbReference>
<proteinExistence type="predicted"/>
<organism evidence="1 2">
    <name type="scientific">Thioalkalivibrio nitratireducens (strain DSM 14787 / UNIQEM 213 / ALEN2)</name>
    <dbReference type="NCBI Taxonomy" id="1255043"/>
    <lineage>
        <taxon>Bacteria</taxon>
        <taxon>Pseudomonadati</taxon>
        <taxon>Pseudomonadota</taxon>
        <taxon>Gammaproteobacteria</taxon>
        <taxon>Chromatiales</taxon>
        <taxon>Ectothiorhodospiraceae</taxon>
        <taxon>Thioalkalivibrio</taxon>
    </lineage>
</organism>
<gene>
    <name evidence="1" type="ordered locus">TVNIR_3523</name>
</gene>
<evidence type="ECO:0000313" key="2">
    <source>
        <dbReference type="Proteomes" id="UP000010809"/>
    </source>
</evidence>
<dbReference type="AlphaFoldDB" id="L0E3D9"/>
<name>L0E3D9_THIND</name>
<reference evidence="1" key="1">
    <citation type="submission" date="2015-12" db="EMBL/GenBank/DDBJ databases">
        <authorList>
            <person name="Tikhonova T.V."/>
            <person name="Pavlov A.R."/>
            <person name="Beletsky A.V."/>
            <person name="Mardanov A.V."/>
            <person name="Sorokin D.Y."/>
            <person name="Ravin N.V."/>
            <person name="Popov V.O."/>
        </authorList>
    </citation>
    <scope>NUCLEOTIDE SEQUENCE</scope>
    <source>
        <strain evidence="1">DSM 14787</strain>
    </source>
</reference>
<dbReference type="HOGENOM" id="CLU_2025693_0_0_6"/>
<dbReference type="PATRIC" id="fig|1255043.3.peg.3554"/>
<dbReference type="Proteomes" id="UP000010809">
    <property type="component" value="Chromosome"/>
</dbReference>
<evidence type="ECO:0000313" key="1">
    <source>
        <dbReference type="EMBL" id="AGA35156.1"/>
    </source>
</evidence>
<dbReference type="KEGG" id="tni:TVNIR_3523"/>
<keyword evidence="2" id="KW-1185">Reference proteome</keyword>
<dbReference type="STRING" id="1255043.TVNIR_3523"/>
<sequence>MAQFLPEALPEWTRTLGETQTHAAMMFGGGMTAEATYASPDGVQVDIQLLAESPMAAMFANPALTGMMGQVRRINRVNFAVSPDGEIQGMVGGVLVQVSGSAAEVEKIAYLEKMDLRGLAAF</sequence>
<accession>L0E3D9</accession>